<accession>A0A399J055</accession>
<dbReference type="Gene3D" id="3.10.520.10">
    <property type="entry name" value="ApbE-like domains"/>
    <property type="match status" value="1"/>
</dbReference>
<dbReference type="InterPro" id="IPR007183">
    <property type="entry name" value="UPF0280"/>
</dbReference>
<dbReference type="EMBL" id="QWJJ01000008">
    <property type="protein sequence ID" value="RII38803.1"/>
    <property type="molecule type" value="Genomic_DNA"/>
</dbReference>
<dbReference type="OrthoDB" id="9814719at2"/>
<evidence type="ECO:0000313" key="1">
    <source>
        <dbReference type="EMBL" id="RII38803.1"/>
    </source>
</evidence>
<dbReference type="Proteomes" id="UP000265848">
    <property type="component" value="Unassembled WGS sequence"/>
</dbReference>
<dbReference type="NCBIfam" id="NF003322">
    <property type="entry name" value="PRK04334.1-2"/>
    <property type="match status" value="1"/>
</dbReference>
<dbReference type="SUPFAM" id="SSF143631">
    <property type="entry name" value="ApbE-like"/>
    <property type="match status" value="1"/>
</dbReference>
<name>A0A399J055_9RHOB</name>
<keyword evidence="2" id="KW-1185">Reference proteome</keyword>
<evidence type="ECO:0000313" key="2">
    <source>
        <dbReference type="Proteomes" id="UP000265848"/>
    </source>
</evidence>
<gene>
    <name evidence="1" type="ORF">DL237_10425</name>
</gene>
<comment type="caution">
    <text evidence="1">The sequence shown here is derived from an EMBL/GenBank/DDBJ whole genome shotgun (WGS) entry which is preliminary data.</text>
</comment>
<dbReference type="AlphaFoldDB" id="A0A399J055"/>
<dbReference type="PIRSF" id="PIRSF006421">
    <property type="entry name" value="UCP006421"/>
    <property type="match status" value="1"/>
</dbReference>
<dbReference type="InterPro" id="IPR003374">
    <property type="entry name" value="ApbE-like_sf"/>
</dbReference>
<proteinExistence type="predicted"/>
<protein>
    <submittedName>
        <fullName evidence="1">UPF0280 family protein</fullName>
    </submittedName>
</protein>
<reference evidence="1 2" key="1">
    <citation type="submission" date="2018-08" db="EMBL/GenBank/DDBJ databases">
        <title>Pseudooceanicola sediminis CY03 in the family Rhodobacteracea.</title>
        <authorList>
            <person name="Zhang Y.-J."/>
        </authorList>
    </citation>
    <scope>NUCLEOTIDE SEQUENCE [LARGE SCALE GENOMIC DNA]</scope>
    <source>
        <strain evidence="1 2">CY03</strain>
    </source>
</reference>
<sequence length="282" mass="28981">MRSGVARAAMLPDGARLHLQAGPIDLILWAEVDVRPVAHAAAVRRFDGLLEDLVAELAELRRQGGQPQGVVAQRMARAVAPHAPDFITPMAAVAGAVAEEVLGAMAAVAPGAKLWVNNGGDIAWQVGGDEEMRLAMAGGVIAVPASAPWRGCATSGRGGRSHSLGIADAVTVLARGAAVADAAATMIANRVDLPGHPAVHRRPADALSPDSDLGARLVTVGLDPLSEAEVALALARGASHAAELQARGVIGPVHLALQGQSRQVGARDLITDEKMKLEERHG</sequence>
<organism evidence="1 2">
    <name type="scientific">Pseudooceanicola sediminis</name>
    <dbReference type="NCBI Taxonomy" id="2211117"/>
    <lineage>
        <taxon>Bacteria</taxon>
        <taxon>Pseudomonadati</taxon>
        <taxon>Pseudomonadota</taxon>
        <taxon>Alphaproteobacteria</taxon>
        <taxon>Rhodobacterales</taxon>
        <taxon>Paracoccaceae</taxon>
        <taxon>Pseudooceanicola</taxon>
    </lineage>
</organism>